<evidence type="ECO:0000259" key="5">
    <source>
        <dbReference type="Pfam" id="PF13243"/>
    </source>
</evidence>
<evidence type="ECO:0000313" key="7">
    <source>
        <dbReference type="EMBL" id="EDY15838.1"/>
    </source>
</evidence>
<evidence type="ECO:0000256" key="1">
    <source>
        <dbReference type="ARBA" id="ARBA00004999"/>
    </source>
</evidence>
<dbReference type="PANTHER" id="PTHR11764:SF20">
    <property type="entry name" value="LANOSTEROL SYNTHASE"/>
    <property type="match status" value="1"/>
</dbReference>
<accession>B4DCK3</accession>
<dbReference type="SFLD" id="SFLDG01016">
    <property type="entry name" value="Prenyltransferase_Like_2"/>
    <property type="match status" value="1"/>
</dbReference>
<keyword evidence="8" id="KW-1185">Reference proteome</keyword>
<dbReference type="UniPathway" id="UPA00337"/>
<sequence length="657" mass="75275">MIFTDTPTGSTQNRLDVAIRRAQQNLLRLQHNEGYWCGELFVDSTLCSDYVLFMHWADEIDPVMEEKCVAHIRRRQLEDGGWNIYEGGPSDVNATVKAYFALKLAGHAPTQPWMQEARACILRLGGIPKMNTYAKLYLALLGQFPWRYLPTVPVEIMFMPRWFFFDIYEVSSWSRAMLMPLAILNHYKPTKHLPADKQLHELYPIGSEESDLGLGMQKPRFSWPNFFLFCDRLIKIMHSLPWKPWKRAALARAEAWMTQRMGEGSDGLAAIFPAMLNSMIALRTLRYSREHPLYVKAKNDFAGLFVDDPQDFRIQPCLSPVWDTAINLVALLESGLDPHDPKIEAAVNWLKEKEVRINGDWYVKNHHVPPSGWAFEFNNVYYPDTDDTMMVLAALARAGAHEESAPVETKAMFERALKWLLSFQCRDGGWAAFDKDVTQGWLEDVPFADHNAILDPTCSDLTGRVLELLGLIDYDRNCTPVRRALKFLRDTQEDDGSWYGRWGVNYIYGTWQVLRGLRSIGEDMRQQWIVRARDWLESCQNEDGGWGETCASYDDPTLKGKGPSTASQTAWALMGLIAAADPTEPGAFDRKSIRQGVDYLLSTQVADGSWVEPEVTGTGFPRVFYLRYDMYRNNFPLMALATYRKAREGKLPVRQRE</sequence>
<evidence type="ECO:0000256" key="4">
    <source>
        <dbReference type="ARBA" id="ARBA00023235"/>
    </source>
</evidence>
<dbReference type="eggNOG" id="COG1657">
    <property type="taxonomic scope" value="Bacteria"/>
</dbReference>
<dbReference type="Pfam" id="PF13243">
    <property type="entry name" value="SQHop_cyclase_C"/>
    <property type="match status" value="1"/>
</dbReference>
<dbReference type="NCBIfam" id="TIGR01787">
    <property type="entry name" value="squalene_cyclas"/>
    <property type="match status" value="1"/>
</dbReference>
<dbReference type="RefSeq" id="WP_006983961.1">
    <property type="nucleotide sequence ID" value="NZ_ABVL01000052.1"/>
</dbReference>
<name>B4DCK3_9BACT</name>
<organism evidence="7 8">
    <name type="scientific">Chthoniobacter flavus Ellin428</name>
    <dbReference type="NCBI Taxonomy" id="497964"/>
    <lineage>
        <taxon>Bacteria</taxon>
        <taxon>Pseudomonadati</taxon>
        <taxon>Verrucomicrobiota</taxon>
        <taxon>Spartobacteria</taxon>
        <taxon>Chthoniobacterales</taxon>
        <taxon>Chthoniobacteraceae</taxon>
        <taxon>Chthoniobacter</taxon>
    </lineage>
</organism>
<dbReference type="PROSITE" id="PS01074">
    <property type="entry name" value="TERPENE_SYNTHASES"/>
    <property type="match status" value="1"/>
</dbReference>
<dbReference type="GO" id="GO:0016866">
    <property type="term" value="F:intramolecular transferase activity"/>
    <property type="evidence" value="ECO:0007669"/>
    <property type="project" value="InterPro"/>
</dbReference>
<dbReference type="EMBL" id="ABVL01000052">
    <property type="protein sequence ID" value="EDY15838.1"/>
    <property type="molecule type" value="Genomic_DNA"/>
</dbReference>
<dbReference type="Gene3D" id="1.50.10.20">
    <property type="match status" value="2"/>
</dbReference>
<dbReference type="SUPFAM" id="SSF48239">
    <property type="entry name" value="Terpenoid cyclases/Protein prenyltransferases"/>
    <property type="match status" value="2"/>
</dbReference>
<dbReference type="InterPro" id="IPR032697">
    <property type="entry name" value="SQ_cyclase_N"/>
</dbReference>
<dbReference type="AlphaFoldDB" id="B4DCK3"/>
<proteinExistence type="inferred from homology"/>
<comment type="similarity">
    <text evidence="2">Belongs to the terpene cyclase/mutase family.</text>
</comment>
<dbReference type="Proteomes" id="UP000005824">
    <property type="component" value="Unassembled WGS sequence"/>
</dbReference>
<dbReference type="InterPro" id="IPR018333">
    <property type="entry name" value="Squalene_cyclase"/>
</dbReference>
<feature type="domain" description="Squalene cyclase N-terminal" evidence="6">
    <location>
        <begin position="19"/>
        <end position="308"/>
    </location>
</feature>
<evidence type="ECO:0000259" key="6">
    <source>
        <dbReference type="Pfam" id="PF13249"/>
    </source>
</evidence>
<reference evidence="7 8" key="1">
    <citation type="journal article" date="2011" name="J. Bacteriol.">
        <title>Genome sequence of Chthoniobacter flavus Ellin428, an aerobic heterotrophic soil bacterium.</title>
        <authorList>
            <person name="Kant R."/>
            <person name="van Passel M.W."/>
            <person name="Palva A."/>
            <person name="Lucas S."/>
            <person name="Lapidus A."/>
            <person name="Glavina Del Rio T."/>
            <person name="Dalin E."/>
            <person name="Tice H."/>
            <person name="Bruce D."/>
            <person name="Goodwin L."/>
            <person name="Pitluck S."/>
            <person name="Larimer F.W."/>
            <person name="Land M.L."/>
            <person name="Hauser L."/>
            <person name="Sangwan P."/>
            <person name="de Vos W.M."/>
            <person name="Janssen P.H."/>
            <person name="Smidt H."/>
        </authorList>
    </citation>
    <scope>NUCLEOTIDE SEQUENCE [LARGE SCALE GENOMIC DNA]</scope>
    <source>
        <strain evidence="7 8">Ellin428</strain>
    </source>
</reference>
<evidence type="ECO:0000256" key="2">
    <source>
        <dbReference type="ARBA" id="ARBA00009755"/>
    </source>
</evidence>
<gene>
    <name evidence="7" type="ORF">CfE428DRAFT_6644</name>
</gene>
<keyword evidence="3" id="KW-0677">Repeat</keyword>
<feature type="domain" description="Squalene cyclase C-terminal" evidence="5">
    <location>
        <begin position="318"/>
        <end position="645"/>
    </location>
</feature>
<dbReference type="InParanoid" id="B4DCK3"/>
<dbReference type="CDD" id="cd02892">
    <property type="entry name" value="SQCY_1"/>
    <property type="match status" value="1"/>
</dbReference>
<dbReference type="InterPro" id="IPR008930">
    <property type="entry name" value="Terpenoid_cyclase/PrenylTrfase"/>
</dbReference>
<evidence type="ECO:0000256" key="3">
    <source>
        <dbReference type="ARBA" id="ARBA00022737"/>
    </source>
</evidence>
<dbReference type="Pfam" id="PF13249">
    <property type="entry name" value="SQHop_cyclase_N"/>
    <property type="match status" value="1"/>
</dbReference>
<comment type="pathway">
    <text evidence="1">Secondary metabolite biosynthesis; hopanoid biosynthesis.</text>
</comment>
<dbReference type="InterPro" id="IPR002365">
    <property type="entry name" value="Terpene_synthase_CS"/>
</dbReference>
<dbReference type="InterPro" id="IPR032696">
    <property type="entry name" value="SQ_cyclase_C"/>
</dbReference>
<dbReference type="InterPro" id="IPR006400">
    <property type="entry name" value="Hopene-cyclase"/>
</dbReference>
<dbReference type="STRING" id="497964.CfE428DRAFT_6644"/>
<evidence type="ECO:0000313" key="8">
    <source>
        <dbReference type="Proteomes" id="UP000005824"/>
    </source>
</evidence>
<keyword evidence="4" id="KW-0413">Isomerase</keyword>
<dbReference type="PANTHER" id="PTHR11764">
    <property type="entry name" value="TERPENE CYCLASE/MUTASE FAMILY MEMBER"/>
    <property type="match status" value="1"/>
</dbReference>
<protein>
    <submittedName>
        <fullName evidence="7">Squalene-hopene cyclase</fullName>
    </submittedName>
</protein>
<comment type="caution">
    <text evidence="7">The sequence shown here is derived from an EMBL/GenBank/DDBJ whole genome shotgun (WGS) entry which is preliminary data.</text>
</comment>
<dbReference type="GO" id="GO:0016104">
    <property type="term" value="P:triterpenoid biosynthetic process"/>
    <property type="evidence" value="ECO:0007669"/>
    <property type="project" value="InterPro"/>
</dbReference>
<dbReference type="NCBIfam" id="TIGR01507">
    <property type="entry name" value="hopene_cyclase"/>
    <property type="match status" value="1"/>
</dbReference>
<dbReference type="GO" id="GO:0005811">
    <property type="term" value="C:lipid droplet"/>
    <property type="evidence" value="ECO:0007669"/>
    <property type="project" value="InterPro"/>
</dbReference>